<dbReference type="InterPro" id="IPR051036">
    <property type="entry name" value="SIGLEC"/>
</dbReference>
<comment type="caution">
    <text evidence="11">The sequence shown here is derived from an EMBL/GenBank/DDBJ whole genome shotgun (WGS) entry which is preliminary data.</text>
</comment>
<evidence type="ECO:0000256" key="9">
    <source>
        <dbReference type="ARBA" id="ARBA00038361"/>
    </source>
</evidence>
<evidence type="ECO:0000259" key="10">
    <source>
        <dbReference type="PROSITE" id="PS50835"/>
    </source>
</evidence>
<dbReference type="EMBL" id="WNYA01005798">
    <property type="protein sequence ID" value="KAG8542059.1"/>
    <property type="molecule type" value="Genomic_DNA"/>
</dbReference>
<dbReference type="PROSITE" id="PS50835">
    <property type="entry name" value="IG_LIKE"/>
    <property type="match status" value="2"/>
</dbReference>
<keyword evidence="12" id="KW-1185">Reference proteome</keyword>
<dbReference type="GO" id="GO:0030246">
    <property type="term" value="F:carbohydrate binding"/>
    <property type="evidence" value="ECO:0007669"/>
    <property type="project" value="UniProtKB-KW"/>
</dbReference>
<dbReference type="InterPro" id="IPR036179">
    <property type="entry name" value="Ig-like_dom_sf"/>
</dbReference>
<dbReference type="PANTHER" id="PTHR12035:SF125">
    <property type="entry name" value="SIALIC ACID-BINDING IG-LIKE LECTIN 5"/>
    <property type="match status" value="1"/>
</dbReference>
<dbReference type="FunFam" id="2.60.40.10:FF:000032">
    <property type="entry name" value="palladin isoform X1"/>
    <property type="match status" value="1"/>
</dbReference>
<proteinExistence type="inferred from homology"/>
<dbReference type="SMART" id="SM00409">
    <property type="entry name" value="IG"/>
    <property type="match status" value="3"/>
</dbReference>
<name>A0AAV6YXM5_ENGPU</name>
<keyword evidence="7" id="KW-1015">Disulfide bond</keyword>
<dbReference type="InterPro" id="IPR003598">
    <property type="entry name" value="Ig_sub2"/>
</dbReference>
<feature type="domain" description="Ig-like" evidence="10">
    <location>
        <begin position="116"/>
        <end position="159"/>
    </location>
</feature>
<dbReference type="Proteomes" id="UP000824782">
    <property type="component" value="Unassembled WGS sequence"/>
</dbReference>
<reference evidence="11" key="1">
    <citation type="thesis" date="2020" institute="ProQuest LLC" country="789 East Eisenhower Parkway, Ann Arbor, MI, USA">
        <title>Comparative Genomics and Chromosome Evolution.</title>
        <authorList>
            <person name="Mudd A.B."/>
        </authorList>
    </citation>
    <scope>NUCLEOTIDE SEQUENCE</scope>
    <source>
        <strain evidence="11">237g6f4</strain>
        <tissue evidence="11">Blood</tissue>
    </source>
</reference>
<dbReference type="InterPro" id="IPR013783">
    <property type="entry name" value="Ig-like_fold"/>
</dbReference>
<dbReference type="InterPro" id="IPR003599">
    <property type="entry name" value="Ig_sub"/>
</dbReference>
<evidence type="ECO:0000256" key="7">
    <source>
        <dbReference type="ARBA" id="ARBA00023157"/>
    </source>
</evidence>
<dbReference type="InterPro" id="IPR007110">
    <property type="entry name" value="Ig-like_dom"/>
</dbReference>
<dbReference type="GO" id="GO:0033691">
    <property type="term" value="F:sialic acid binding"/>
    <property type="evidence" value="ECO:0007669"/>
    <property type="project" value="TreeGrafter"/>
</dbReference>
<evidence type="ECO:0000256" key="8">
    <source>
        <dbReference type="ARBA" id="ARBA00023319"/>
    </source>
</evidence>
<evidence type="ECO:0000313" key="12">
    <source>
        <dbReference type="Proteomes" id="UP000824782"/>
    </source>
</evidence>
<dbReference type="Pfam" id="PF13927">
    <property type="entry name" value="Ig_3"/>
    <property type="match status" value="1"/>
</dbReference>
<dbReference type="AlphaFoldDB" id="A0AAV6YXM5"/>
<keyword evidence="3" id="KW-0430">Lectin</keyword>
<dbReference type="GO" id="GO:0005886">
    <property type="term" value="C:plasma membrane"/>
    <property type="evidence" value="ECO:0007669"/>
    <property type="project" value="TreeGrafter"/>
</dbReference>
<keyword evidence="2" id="KW-0812">Transmembrane</keyword>
<gene>
    <name evidence="11" type="ORF">GDO81_027567</name>
</gene>
<protein>
    <recommendedName>
        <fullName evidence="10">Ig-like domain-containing protein</fullName>
    </recommendedName>
</protein>
<evidence type="ECO:0000256" key="5">
    <source>
        <dbReference type="ARBA" id="ARBA00022989"/>
    </source>
</evidence>
<evidence type="ECO:0000256" key="4">
    <source>
        <dbReference type="ARBA" id="ARBA00022889"/>
    </source>
</evidence>
<keyword evidence="4" id="KW-0130">Cell adhesion</keyword>
<evidence type="ECO:0000256" key="1">
    <source>
        <dbReference type="ARBA" id="ARBA00004479"/>
    </source>
</evidence>
<dbReference type="SUPFAM" id="SSF48726">
    <property type="entry name" value="Immunoglobulin"/>
    <property type="match status" value="3"/>
</dbReference>
<comment type="similarity">
    <text evidence="9">Belongs to the immunoglobulin superfamily. SIGLEC (sialic acid binding Ig-like lectin) family.</text>
</comment>
<evidence type="ECO:0000256" key="2">
    <source>
        <dbReference type="ARBA" id="ARBA00022692"/>
    </source>
</evidence>
<sequence>NVCERYPGYKITTSPYVTVQRGLCAHVPCSFTVPSDQKLSRNTVAIWFHFINRYAVISAKKSSKFHQAYGRLFLSGDVSSGDCSYYIEDPRPVDQTTYFFRFEDGSLMFSYGDIKPYVTITELTEKPTISPGRLVEGREVTLTCTSPGRCQKVTPQISWSGNVSSMRLMNYNITHDDGSRSFHSNITFTPRKSENGSPLYCTVTLQTEDSTTEKQTLNIECVETNETTVTVKDGDTITMRCYVDSNPKASITWYKEDAVVNRTRSFQTISLTLTNVTPSDAGRFLCSAENEHGVARRTVHIIYHSKYIASWT</sequence>
<evidence type="ECO:0000256" key="6">
    <source>
        <dbReference type="ARBA" id="ARBA00023136"/>
    </source>
</evidence>
<keyword evidence="6" id="KW-0472">Membrane</keyword>
<accession>A0AAV6YXM5</accession>
<keyword evidence="8" id="KW-0393">Immunoglobulin domain</keyword>
<dbReference type="PANTHER" id="PTHR12035">
    <property type="entry name" value="SIALIC ACID BINDING IMMUNOGLOBULIN-LIKE LECTIN"/>
    <property type="match status" value="1"/>
</dbReference>
<evidence type="ECO:0000313" key="11">
    <source>
        <dbReference type="EMBL" id="KAG8542059.1"/>
    </source>
</evidence>
<feature type="domain" description="Ig-like" evidence="10">
    <location>
        <begin position="198"/>
        <end position="302"/>
    </location>
</feature>
<feature type="non-terminal residue" evidence="11">
    <location>
        <position position="1"/>
    </location>
</feature>
<dbReference type="GO" id="GO:0007155">
    <property type="term" value="P:cell adhesion"/>
    <property type="evidence" value="ECO:0007669"/>
    <property type="project" value="UniProtKB-KW"/>
</dbReference>
<dbReference type="InterPro" id="IPR013162">
    <property type="entry name" value="CD80_C2-set"/>
</dbReference>
<keyword evidence="5" id="KW-1133">Transmembrane helix</keyword>
<dbReference type="Pfam" id="PF08205">
    <property type="entry name" value="C2-set_2"/>
    <property type="match status" value="1"/>
</dbReference>
<evidence type="ECO:0000256" key="3">
    <source>
        <dbReference type="ARBA" id="ARBA00022734"/>
    </source>
</evidence>
<organism evidence="11 12">
    <name type="scientific">Engystomops pustulosus</name>
    <name type="common">Tungara frog</name>
    <name type="synonym">Physalaemus pustulosus</name>
    <dbReference type="NCBI Taxonomy" id="76066"/>
    <lineage>
        <taxon>Eukaryota</taxon>
        <taxon>Metazoa</taxon>
        <taxon>Chordata</taxon>
        <taxon>Craniata</taxon>
        <taxon>Vertebrata</taxon>
        <taxon>Euteleostomi</taxon>
        <taxon>Amphibia</taxon>
        <taxon>Batrachia</taxon>
        <taxon>Anura</taxon>
        <taxon>Neobatrachia</taxon>
        <taxon>Hyloidea</taxon>
        <taxon>Leptodactylidae</taxon>
        <taxon>Leiuperinae</taxon>
        <taxon>Engystomops</taxon>
    </lineage>
</organism>
<dbReference type="SMART" id="SM00408">
    <property type="entry name" value="IGc2"/>
    <property type="match status" value="1"/>
</dbReference>
<dbReference type="Gene3D" id="2.60.40.10">
    <property type="entry name" value="Immunoglobulins"/>
    <property type="match status" value="3"/>
</dbReference>
<comment type="subcellular location">
    <subcellularLocation>
        <location evidence="1">Membrane</location>
        <topology evidence="1">Single-pass type I membrane protein</topology>
    </subcellularLocation>
</comment>